<dbReference type="AlphaFoldDB" id="A0AAI8W1H3"/>
<dbReference type="EMBL" id="CAVMBE010000001">
    <property type="protein sequence ID" value="CAK3747409.1"/>
    <property type="molecule type" value="Genomic_DNA"/>
</dbReference>
<feature type="region of interest" description="Disordered" evidence="1">
    <location>
        <begin position="33"/>
        <end position="56"/>
    </location>
</feature>
<dbReference type="Proteomes" id="UP001296104">
    <property type="component" value="Unassembled WGS sequence"/>
</dbReference>
<feature type="region of interest" description="Disordered" evidence="1">
    <location>
        <begin position="1"/>
        <end position="20"/>
    </location>
</feature>
<evidence type="ECO:0000256" key="1">
    <source>
        <dbReference type="SAM" id="MobiDB-lite"/>
    </source>
</evidence>
<reference evidence="2" key="1">
    <citation type="submission" date="2023-11" db="EMBL/GenBank/DDBJ databases">
        <authorList>
            <person name="Alioto T."/>
            <person name="Alioto T."/>
            <person name="Gomez Garrido J."/>
        </authorList>
    </citation>
    <scope>NUCLEOTIDE SEQUENCE</scope>
</reference>
<organism evidence="2 3">
    <name type="scientific">Lecanosticta acicola</name>
    <dbReference type="NCBI Taxonomy" id="111012"/>
    <lineage>
        <taxon>Eukaryota</taxon>
        <taxon>Fungi</taxon>
        <taxon>Dikarya</taxon>
        <taxon>Ascomycota</taxon>
        <taxon>Pezizomycotina</taxon>
        <taxon>Dothideomycetes</taxon>
        <taxon>Dothideomycetidae</taxon>
        <taxon>Mycosphaerellales</taxon>
        <taxon>Mycosphaerellaceae</taxon>
        <taxon>Lecanosticta</taxon>
    </lineage>
</organism>
<sequence>MREASPHHSQESSKKHPGCAKCAEKEKLINQDTRRQIDKLKAKTNTDKFAEDSEGGDNGKDLKVCETISSDILIHTIVLARKYFSDDVKVNGATYMRQLMANAEPELIRYVGCLAMGGPNGNKDWEELLTHGDTRQALVVGIIGRALKEHVFGDLWFGGSPEQKEEIAAREESERFRDQLDGFARTRERANLAQKFAKADKYENVIPGAEIMAEKFDVLLRPFVHSKDASDLYDDLCAVIIQAGFLSRLMRQAPDVVFYWPPTFKDEEFEPSRMECLNLNDMITNSPYKKKTVGGIERAALIDDDPETVAKSEAIVRIVCFPGLVAYRREGGKLAEEEIAREKNRPDYAPADVMAVRRAGTDALTSETGFRSKVICKSVVFLQWGRQRLLTKEAGTSAHIDAMKNAQMDKYTQDSQGFKELWDIYCTETNRVVRQ</sequence>
<accession>A0AAI8W1H3</accession>
<gene>
    <name evidence="2" type="ORF">LECACI_7A000142</name>
</gene>
<evidence type="ECO:0000313" key="2">
    <source>
        <dbReference type="EMBL" id="CAK3747409.1"/>
    </source>
</evidence>
<name>A0AAI8W1H3_9PEZI</name>
<feature type="compositionally biased region" description="Basic and acidic residues" evidence="1">
    <location>
        <begin position="1"/>
        <end position="14"/>
    </location>
</feature>
<keyword evidence="3" id="KW-1185">Reference proteome</keyword>
<evidence type="ECO:0000313" key="3">
    <source>
        <dbReference type="Proteomes" id="UP001296104"/>
    </source>
</evidence>
<comment type="caution">
    <text evidence="2">The sequence shown here is derived from an EMBL/GenBank/DDBJ whole genome shotgun (WGS) entry which is preliminary data.</text>
</comment>
<protein>
    <submittedName>
        <fullName evidence="2">Uncharacterized protein</fullName>
    </submittedName>
</protein>
<proteinExistence type="predicted"/>